<evidence type="ECO:0000313" key="10">
    <source>
        <dbReference type="Proteomes" id="UP000681720"/>
    </source>
</evidence>
<evidence type="ECO:0000259" key="8">
    <source>
        <dbReference type="Pfam" id="PF07156"/>
    </source>
</evidence>
<evidence type="ECO:0000256" key="6">
    <source>
        <dbReference type="ARBA" id="ARBA00023002"/>
    </source>
</evidence>
<evidence type="ECO:0000313" key="9">
    <source>
        <dbReference type="EMBL" id="CAF4110428.1"/>
    </source>
</evidence>
<evidence type="ECO:0000256" key="5">
    <source>
        <dbReference type="ARBA" id="ARBA00022827"/>
    </source>
</evidence>
<comment type="caution">
    <text evidence="9">The sequence shown here is derived from an EMBL/GenBank/DDBJ whole genome shotgun (WGS) entry which is preliminary data.</text>
</comment>
<dbReference type="GO" id="GO:0001735">
    <property type="term" value="F:prenylcysteine oxidase activity"/>
    <property type="evidence" value="ECO:0007669"/>
    <property type="project" value="InterPro"/>
</dbReference>
<dbReference type="AlphaFoldDB" id="A0A8S2QSD5"/>
<sequence length="552" mass="61974">MSAPTPASSSIITTANIASTNEDDDNENIQVDKWPSVNDVVAVKSNESIFKLGKINEIKQNHIIISLFQYKLDKKTEQISPQDILLNFGGNSTKSTFVFSVKKQKALVNKIIEIDANCDSFVRIINDVKEKTELVLNMESKIESMLEKIILTDDHSELINELVNDKSIELNKMMSCILNHISNIQNQIHIQQLAQIIARQCFKKKSLGDIGPYVNSMIDNEENSLKKTFIKKVLMEISRLTRQNKPVGYDPIVDDFLGLSSIVMSWTLQRIAIIGAGAAGSSAAFFLNKQLSILACRDKVEITIYEKETRVGGRAAIIHPYNDPKYNPVEIGASIYASVNLHLKRAIEQFNLSPKFLDIDNTHNTYLYNGKTVLVDMDDPTTRYNPVSLMRMNSLAQATVQRFLQLYQRRFQLLKGPFRTVEAYAKAIDLEPRVNESGFEFLTRNGLDTMIVNELVDSTTQGTYGQQVTQLHAVMTFVAMVGRGNSIVGGNYQIFENMIKASEAKLKMNETVTHIIKNKSNGKWTVKTAKSSNTYDAVILATPPHHSNIVLN</sequence>
<feature type="domain" description="Prenylcysteine lyase" evidence="8">
    <location>
        <begin position="387"/>
        <end position="549"/>
    </location>
</feature>
<evidence type="ECO:0000256" key="7">
    <source>
        <dbReference type="ARBA" id="ARBA00023180"/>
    </source>
</evidence>
<keyword evidence="7" id="KW-0325">Glycoprotein</keyword>
<dbReference type="PANTHER" id="PTHR15944:SF0">
    <property type="entry name" value="PRENYLCYSTEINE LYASE DOMAIN-CONTAINING PROTEIN"/>
    <property type="match status" value="1"/>
</dbReference>
<dbReference type="Gene3D" id="3.50.50.60">
    <property type="entry name" value="FAD/NAD(P)-binding domain"/>
    <property type="match status" value="1"/>
</dbReference>
<dbReference type="Pfam" id="PF07156">
    <property type="entry name" value="Prenylcys_lyase"/>
    <property type="match status" value="1"/>
</dbReference>
<comment type="similarity">
    <text evidence="2">Belongs to the prenylcysteine oxidase family.</text>
</comment>
<keyword evidence="6" id="KW-0560">Oxidoreductase</keyword>
<reference evidence="9" key="1">
    <citation type="submission" date="2021-02" db="EMBL/GenBank/DDBJ databases">
        <authorList>
            <person name="Nowell W R."/>
        </authorList>
    </citation>
    <scope>NUCLEOTIDE SEQUENCE</scope>
</reference>
<keyword evidence="4" id="KW-0732">Signal</keyword>
<organism evidence="9 10">
    <name type="scientific">Rotaria magnacalcarata</name>
    <dbReference type="NCBI Taxonomy" id="392030"/>
    <lineage>
        <taxon>Eukaryota</taxon>
        <taxon>Metazoa</taxon>
        <taxon>Spiralia</taxon>
        <taxon>Gnathifera</taxon>
        <taxon>Rotifera</taxon>
        <taxon>Eurotatoria</taxon>
        <taxon>Bdelloidea</taxon>
        <taxon>Philodinida</taxon>
        <taxon>Philodinidae</taxon>
        <taxon>Rotaria</taxon>
    </lineage>
</organism>
<name>A0A8S2QSD5_9BILA</name>
<evidence type="ECO:0000256" key="2">
    <source>
        <dbReference type="ARBA" id="ARBA00009967"/>
    </source>
</evidence>
<dbReference type="PANTHER" id="PTHR15944">
    <property type="entry name" value="FARNESYLCYSTEINE LYASE"/>
    <property type="match status" value="1"/>
</dbReference>
<dbReference type="GO" id="GO:0030327">
    <property type="term" value="P:prenylated protein catabolic process"/>
    <property type="evidence" value="ECO:0007669"/>
    <property type="project" value="TreeGrafter"/>
</dbReference>
<dbReference type="EMBL" id="CAJOBJ010008370">
    <property type="protein sequence ID" value="CAF4110428.1"/>
    <property type="molecule type" value="Genomic_DNA"/>
</dbReference>
<dbReference type="SUPFAM" id="SSF51905">
    <property type="entry name" value="FAD/NAD(P)-binding domain"/>
    <property type="match status" value="1"/>
</dbReference>
<dbReference type="InterPro" id="IPR010795">
    <property type="entry name" value="Prenylcys_lyase"/>
</dbReference>
<protein>
    <recommendedName>
        <fullName evidence="8">Prenylcysteine lyase domain-containing protein</fullName>
    </recommendedName>
</protein>
<dbReference type="GO" id="GO:0030328">
    <property type="term" value="P:prenylcysteine catabolic process"/>
    <property type="evidence" value="ECO:0007669"/>
    <property type="project" value="InterPro"/>
</dbReference>
<dbReference type="InterPro" id="IPR036188">
    <property type="entry name" value="FAD/NAD-bd_sf"/>
</dbReference>
<accession>A0A8S2QSD5</accession>
<evidence type="ECO:0000256" key="3">
    <source>
        <dbReference type="ARBA" id="ARBA00022630"/>
    </source>
</evidence>
<dbReference type="Proteomes" id="UP000681720">
    <property type="component" value="Unassembled WGS sequence"/>
</dbReference>
<keyword evidence="5" id="KW-0274">FAD</keyword>
<evidence type="ECO:0000256" key="4">
    <source>
        <dbReference type="ARBA" id="ARBA00022729"/>
    </source>
</evidence>
<dbReference type="InterPro" id="IPR017046">
    <property type="entry name" value="Prenylcysteine_Oxase1"/>
</dbReference>
<comment type="cofactor">
    <cofactor evidence="1">
        <name>FAD</name>
        <dbReference type="ChEBI" id="CHEBI:57692"/>
    </cofactor>
</comment>
<proteinExistence type="inferred from homology"/>
<dbReference type="Pfam" id="PF13450">
    <property type="entry name" value="NAD_binding_8"/>
    <property type="match status" value="1"/>
</dbReference>
<evidence type="ECO:0000256" key="1">
    <source>
        <dbReference type="ARBA" id="ARBA00001974"/>
    </source>
</evidence>
<feature type="non-terminal residue" evidence="9">
    <location>
        <position position="1"/>
    </location>
</feature>
<keyword evidence="3" id="KW-0285">Flavoprotein</keyword>
<gene>
    <name evidence="9" type="ORF">GIL414_LOCUS17546</name>
</gene>